<protein>
    <submittedName>
        <fullName evidence="2">Uncharacterized protein</fullName>
    </submittedName>
</protein>
<dbReference type="EMBL" id="CP014688">
    <property type="protein sequence ID" value="AQT06637.1"/>
    <property type="molecule type" value="Genomic_DNA"/>
</dbReference>
<evidence type="ECO:0000256" key="1">
    <source>
        <dbReference type="SAM" id="MobiDB-lite"/>
    </source>
</evidence>
<evidence type="ECO:0000313" key="3">
    <source>
        <dbReference type="Proteomes" id="UP000189055"/>
    </source>
</evidence>
<accession>A0A1U9LJQ4</accession>
<geneLocation type="plasmid" evidence="3">
    <name>pac1084_1</name>
</geneLocation>
<proteinExistence type="predicted"/>
<feature type="compositionally biased region" description="Acidic residues" evidence="1">
    <location>
        <begin position="58"/>
        <end position="69"/>
    </location>
</feature>
<gene>
    <name evidence="2" type="ORF">A0U91_16660</name>
</gene>
<reference evidence="2 3" key="1">
    <citation type="submission" date="2016-03" db="EMBL/GenBank/DDBJ databases">
        <title>Acetic acid bacteria sequencing.</title>
        <authorList>
            <person name="Brandt J."/>
            <person name="Jakob F."/>
            <person name="Vogel R.F."/>
        </authorList>
    </citation>
    <scope>NUCLEOTIDE SEQUENCE [LARGE SCALE GENOMIC DNA]</scope>
    <source>
        <strain evidence="2 3">TMW2.1084</strain>
        <plasmid evidence="3">pac1084_1</plasmid>
    </source>
</reference>
<dbReference type="Proteomes" id="UP000189055">
    <property type="component" value="Plasmid pAC1084_1"/>
</dbReference>
<keyword evidence="2" id="KW-0614">Plasmid</keyword>
<dbReference type="AlphaFoldDB" id="A0A1U9LJQ4"/>
<sequence>MEELHFAPSDEAGPQSEERAATLHEGTVSISHADEGQHGIADANEPEASHHPNSQPEDYSEEEDEEDDGLPAMGSFPAMPITPPSRSIPAGQSVTVNSGIPTLSTGGAPPLSSSDAIIMAMAATMAAIIGGSPCMFSGVEYSIHDLTDARGMLPVILVSAAQWACPLVLKTKGKGGFSFSMRSAQEEDGPSLLGFVVTALELSSPQTFLMAIAASLEQCVQFGGDGGRSLDMTPLMESFAMWGDHWGLFADDPENEDSFPAGGAE</sequence>
<organism evidence="2 3">
    <name type="scientific">Acetobacter persici</name>
    <dbReference type="NCBI Taxonomy" id="1076596"/>
    <lineage>
        <taxon>Bacteria</taxon>
        <taxon>Pseudomonadati</taxon>
        <taxon>Pseudomonadota</taxon>
        <taxon>Alphaproteobacteria</taxon>
        <taxon>Acetobacterales</taxon>
        <taxon>Acetobacteraceae</taxon>
        <taxon>Acetobacter</taxon>
    </lineage>
</organism>
<feature type="region of interest" description="Disordered" evidence="1">
    <location>
        <begin position="1"/>
        <end position="93"/>
    </location>
</feature>
<evidence type="ECO:0000313" key="2">
    <source>
        <dbReference type="EMBL" id="AQT06637.1"/>
    </source>
</evidence>
<dbReference type="KEGG" id="aper:A0U91_16660"/>
<name>A0A1U9LJQ4_9PROT</name>